<evidence type="ECO:0000256" key="2">
    <source>
        <dbReference type="ARBA" id="ARBA00022679"/>
    </source>
</evidence>
<organism evidence="4 5">
    <name type="scientific">Setaria viridis</name>
    <name type="common">Green bristlegrass</name>
    <name type="synonym">Setaria italica subsp. viridis</name>
    <dbReference type="NCBI Taxonomy" id="4556"/>
    <lineage>
        <taxon>Eukaryota</taxon>
        <taxon>Viridiplantae</taxon>
        <taxon>Streptophyta</taxon>
        <taxon>Embryophyta</taxon>
        <taxon>Tracheophyta</taxon>
        <taxon>Spermatophyta</taxon>
        <taxon>Magnoliopsida</taxon>
        <taxon>Liliopsida</taxon>
        <taxon>Poales</taxon>
        <taxon>Poaceae</taxon>
        <taxon>PACMAD clade</taxon>
        <taxon>Panicoideae</taxon>
        <taxon>Panicodae</taxon>
        <taxon>Paniceae</taxon>
        <taxon>Cenchrinae</taxon>
        <taxon>Setaria</taxon>
    </lineage>
</organism>
<dbReference type="Pfam" id="PF02458">
    <property type="entry name" value="Transferase"/>
    <property type="match status" value="1"/>
</dbReference>
<protein>
    <submittedName>
        <fullName evidence="4">Uncharacterized protein</fullName>
    </submittedName>
</protein>
<dbReference type="PANTHER" id="PTHR31642:SF114">
    <property type="entry name" value="OS07G0244600 PROTEIN"/>
    <property type="match status" value="1"/>
</dbReference>
<keyword evidence="3" id="KW-0012">Acyltransferase</keyword>
<accession>A0A4U6VFP6</accession>
<comment type="similarity">
    <text evidence="1">Belongs to the plant acyltransferase family.</text>
</comment>
<dbReference type="AlphaFoldDB" id="A0A4U6VFP6"/>
<evidence type="ECO:0000256" key="3">
    <source>
        <dbReference type="ARBA" id="ARBA00023315"/>
    </source>
</evidence>
<dbReference type="GO" id="GO:0016747">
    <property type="term" value="F:acyltransferase activity, transferring groups other than amino-acyl groups"/>
    <property type="evidence" value="ECO:0007669"/>
    <property type="project" value="UniProtKB-ARBA"/>
</dbReference>
<dbReference type="Gramene" id="TKW28360">
    <property type="protein sequence ID" value="TKW28360"/>
    <property type="gene ID" value="SEVIR_3G313300v2"/>
</dbReference>
<keyword evidence="5" id="KW-1185">Reference proteome</keyword>
<name>A0A4U6VFP6_SETVI</name>
<dbReference type="InterPro" id="IPR050317">
    <property type="entry name" value="Plant_Fungal_Acyltransferase"/>
</dbReference>
<dbReference type="Gene3D" id="3.30.559.10">
    <property type="entry name" value="Chloramphenicol acetyltransferase-like domain"/>
    <property type="match status" value="2"/>
</dbReference>
<dbReference type="InterPro" id="IPR023213">
    <property type="entry name" value="CAT-like_dom_sf"/>
</dbReference>
<proteinExistence type="inferred from homology"/>
<evidence type="ECO:0000313" key="5">
    <source>
        <dbReference type="Proteomes" id="UP000298652"/>
    </source>
</evidence>
<reference evidence="4" key="1">
    <citation type="submission" date="2019-03" db="EMBL/GenBank/DDBJ databases">
        <title>WGS assembly of Setaria viridis.</title>
        <authorList>
            <person name="Huang P."/>
            <person name="Jenkins J."/>
            <person name="Grimwood J."/>
            <person name="Barry K."/>
            <person name="Healey A."/>
            <person name="Mamidi S."/>
            <person name="Sreedasyam A."/>
            <person name="Shu S."/>
            <person name="Feldman M."/>
            <person name="Wu J."/>
            <person name="Yu Y."/>
            <person name="Chen C."/>
            <person name="Johnson J."/>
            <person name="Rokhsar D."/>
            <person name="Baxter I."/>
            <person name="Schmutz J."/>
            <person name="Brutnell T."/>
            <person name="Kellogg E."/>
        </authorList>
    </citation>
    <scope>NUCLEOTIDE SEQUENCE [LARGE SCALE GENOMIC DNA]</scope>
</reference>
<dbReference type="Proteomes" id="UP000298652">
    <property type="component" value="Chromosome 3"/>
</dbReference>
<evidence type="ECO:0000256" key="1">
    <source>
        <dbReference type="ARBA" id="ARBA00009861"/>
    </source>
</evidence>
<dbReference type="EMBL" id="CM016554">
    <property type="protein sequence ID" value="TKW28360.1"/>
    <property type="molecule type" value="Genomic_DNA"/>
</dbReference>
<evidence type="ECO:0000313" key="4">
    <source>
        <dbReference type="EMBL" id="TKW28360.1"/>
    </source>
</evidence>
<keyword evidence="2" id="KW-0808">Transferase</keyword>
<dbReference type="PANTHER" id="PTHR31642">
    <property type="entry name" value="TRICHOTHECENE 3-O-ACETYLTRANSFERASE"/>
    <property type="match status" value="1"/>
</dbReference>
<dbReference type="OMA" id="DDHRIFK"/>
<sequence>MAAAAAESSVHQLPIRIVTRRLVKASDPSISPHAAAVSNIDLYNSTGQFSFVCLYPGELPNKGATSSFDDVVAAFAAGLPSLLNHFYPLCGRIAADPSSGLPELHCHNQGADLVVGEVDATLGSLDFGEAESLKKLTLPFPDDVALSVQLLSFACGRFAVVWAINHLHADVFAAAQLISNWSELSRSGTIAMPSHDRSAFFRPRDRPSYGARVGELLTTFDGEHRLVNVLTAHDSFVERLYYVEAVDLDALREAAGASRAEALSAYLWKALAGIVAASRVPDERCRMGWWVDARHRLAAAMPSYFGNATAYTAGDAAVEEVRRKPLADVAAMVREAVTAVDYDEYVQEISDWVEEHKEEMFVESAILGLGAPTLSQTEFASSPIDTDFGFGQAAIAMPVFHYSRMSSGLMAIGARPAGGDGSWFVSACVWPRLAAALESDEQHILKPLTADYLGLV</sequence>
<gene>
    <name evidence="4" type="ORF">SEVIR_3G313300v2</name>
</gene>